<feature type="domain" description="C3H1-type" evidence="4">
    <location>
        <begin position="108"/>
        <end position="135"/>
    </location>
</feature>
<comment type="subunit">
    <text evidence="2">Associates with the cytoplasmic CCR4-NOT deadenylase complex to trigger ARE-containing mRNA deadenylation and decay processes.</text>
</comment>
<dbReference type="OrthoDB" id="410307at2759"/>
<gene>
    <name evidence="6" type="primary">LOC115481078</name>
</gene>
<dbReference type="PANTHER" id="PTHR12547:SF18">
    <property type="entry name" value="PROTEIN TIS11"/>
    <property type="match status" value="1"/>
</dbReference>
<dbReference type="GeneID" id="115481078"/>
<sequence>MPSDLLSPFLELDLDLSENFLSLSVLEEPGSKRKTPGAPRGALQRTHSARLASIEQLGSSSSSFWPVHSPWSQAAKLPRSSLLHRIPFQVDRSVSMIEGPSLSTGSCYKTELCRSFQESDACNFATHCQFACGLQEQRNVNHQAKYQKMPFYGFQTPSYCPYGAHGHFFHTAEAQQPEALVQSYSPNRTDRISCCPSETLFHSCMEPSVYCSTETLHHSCTQPGSSSSSSLSPLHPSPICPDGTFSCSKDPLDSQGIFTAALCGSFLRRTQTSNALQAPADRSTLLPGLQRQRSHSWDSLFDRDGYSSCDSESPDPGVGGRWLPVFSRTS</sequence>
<evidence type="ECO:0000256" key="2">
    <source>
        <dbReference type="RuleBase" id="RU369014"/>
    </source>
</evidence>
<comment type="function">
    <text evidence="2">Zinc-finger RNA-binding protein that destabilizes several cytoplasmic AU-rich element (ARE)-containing mRNA transcripts by promoting their poly(A) tail removal or deadenylation, and hence provide a mechanism for attenuating protein synthesis. Acts as a 3'-untranslated region (UTR) ARE mRNA-binding adapter protein to communicate signaling events to the mRNA decay machinery. Functions by recruiting the CCR4-NOT deadenylase complex and probably other components of the cytoplasmic RNA decay machinery to the bound ARE-containing mRNAs, and hence promotes ARE-mediated mRNA deadenylation and decay processes. Binds to 3'-UTR ARE of numerous mRNAs.</text>
</comment>
<feature type="region of interest" description="Disordered" evidence="3">
    <location>
        <begin position="306"/>
        <end position="330"/>
    </location>
</feature>
<dbReference type="InterPro" id="IPR000571">
    <property type="entry name" value="Znf_CCCH"/>
</dbReference>
<name>A0A6P7ZDV1_9AMPH</name>
<dbReference type="InParanoid" id="A0A6P7ZDV1"/>
<keyword evidence="1 2" id="KW-0479">Metal-binding</keyword>
<keyword evidence="1 2" id="KW-0862">Zinc</keyword>
<evidence type="ECO:0000313" key="6">
    <source>
        <dbReference type="RefSeq" id="XP_030075953.1"/>
    </source>
</evidence>
<protein>
    <recommendedName>
        <fullName evidence="2">mRNA decay activator protein ZFP36</fullName>
    </recommendedName>
    <alternativeName>
        <fullName evidence="2">Zinc finger protein 36</fullName>
    </alternativeName>
</protein>
<dbReference type="GO" id="GO:0061158">
    <property type="term" value="P:3'-UTR-mediated mRNA destabilization"/>
    <property type="evidence" value="ECO:0007669"/>
    <property type="project" value="UniProtKB-UniRule"/>
</dbReference>
<keyword evidence="2" id="KW-0677">Repeat</keyword>
<evidence type="ECO:0000256" key="1">
    <source>
        <dbReference type="PROSITE-ProRule" id="PRU00723"/>
    </source>
</evidence>
<reference evidence="5" key="1">
    <citation type="submission" date="2024-06" db="UniProtKB">
        <authorList>
            <consortium name="RefSeq"/>
        </authorList>
    </citation>
    <scope>NUCLEOTIDE SEQUENCE [LARGE SCALE GENOMIC DNA]</scope>
</reference>
<organism evidence="5 6">
    <name type="scientific">Microcaecilia unicolor</name>
    <dbReference type="NCBI Taxonomy" id="1415580"/>
    <lineage>
        <taxon>Eukaryota</taxon>
        <taxon>Metazoa</taxon>
        <taxon>Chordata</taxon>
        <taxon>Craniata</taxon>
        <taxon>Vertebrata</taxon>
        <taxon>Euteleostomi</taxon>
        <taxon>Amphibia</taxon>
        <taxon>Gymnophiona</taxon>
        <taxon>Siphonopidae</taxon>
        <taxon>Microcaecilia</taxon>
    </lineage>
</organism>
<dbReference type="Gene3D" id="4.10.1000.10">
    <property type="entry name" value="Zinc finger, CCCH-type"/>
    <property type="match status" value="1"/>
</dbReference>
<feature type="zinc finger region" description="C3H1-type" evidence="1">
    <location>
        <begin position="108"/>
        <end position="135"/>
    </location>
</feature>
<dbReference type="InterPro" id="IPR045877">
    <property type="entry name" value="ZFP36-like"/>
</dbReference>
<keyword evidence="5" id="KW-1185">Reference proteome</keyword>
<keyword evidence="1 2" id="KW-0863">Zinc-finger</keyword>
<reference evidence="6" key="2">
    <citation type="submission" date="2025-08" db="UniProtKB">
        <authorList>
            <consortium name="RefSeq"/>
        </authorList>
    </citation>
    <scope>IDENTIFICATION</scope>
</reference>
<dbReference type="PANTHER" id="PTHR12547">
    <property type="entry name" value="CCCH ZINC FINGER/TIS11-RELATED"/>
    <property type="match status" value="1"/>
</dbReference>
<dbReference type="PROSITE" id="PS50103">
    <property type="entry name" value="ZF_C3H1"/>
    <property type="match status" value="1"/>
</dbReference>
<dbReference type="GO" id="GO:0005634">
    <property type="term" value="C:nucleus"/>
    <property type="evidence" value="ECO:0007669"/>
    <property type="project" value="UniProtKB-SubCell"/>
</dbReference>
<dbReference type="GO" id="GO:0005737">
    <property type="term" value="C:cytoplasm"/>
    <property type="evidence" value="ECO:0007669"/>
    <property type="project" value="UniProtKB-SubCell"/>
</dbReference>
<dbReference type="GO" id="GO:0035925">
    <property type="term" value="F:mRNA 3'-UTR AU-rich region binding"/>
    <property type="evidence" value="ECO:0007669"/>
    <property type="project" value="UniProtKB-UniRule"/>
</dbReference>
<dbReference type="GO" id="GO:0008270">
    <property type="term" value="F:zinc ion binding"/>
    <property type="evidence" value="ECO:0007669"/>
    <property type="project" value="UniProtKB-KW"/>
</dbReference>
<proteinExistence type="predicted"/>
<dbReference type="RefSeq" id="XP_030075953.1">
    <property type="nucleotide sequence ID" value="XM_030220093.1"/>
</dbReference>
<keyword evidence="2" id="KW-0687">Ribonucleoprotein</keyword>
<dbReference type="KEGG" id="muo:115481078"/>
<comment type="subcellular location">
    <subcellularLocation>
        <location evidence="2">Nucleus</location>
    </subcellularLocation>
    <subcellularLocation>
        <location evidence="2">Cytoplasm</location>
    </subcellularLocation>
</comment>
<dbReference type="Proteomes" id="UP000515156">
    <property type="component" value="Chromosome 11"/>
</dbReference>
<accession>A0A6P7ZDV1</accession>
<keyword evidence="2" id="KW-0539">Nucleus</keyword>
<evidence type="ECO:0000313" key="5">
    <source>
        <dbReference type="Proteomes" id="UP000515156"/>
    </source>
</evidence>
<evidence type="ECO:0000256" key="3">
    <source>
        <dbReference type="SAM" id="MobiDB-lite"/>
    </source>
</evidence>
<dbReference type="AlphaFoldDB" id="A0A6P7ZDV1"/>
<dbReference type="GO" id="GO:1900153">
    <property type="term" value="P:positive regulation of nuclear-transcribed mRNA catabolic process, deadenylation-dependent decay"/>
    <property type="evidence" value="ECO:0007669"/>
    <property type="project" value="UniProtKB-UniRule"/>
</dbReference>
<dbReference type="GO" id="GO:1990904">
    <property type="term" value="C:ribonucleoprotein complex"/>
    <property type="evidence" value="ECO:0007669"/>
    <property type="project" value="UniProtKB-KW"/>
</dbReference>
<evidence type="ECO:0000259" key="4">
    <source>
        <dbReference type="PROSITE" id="PS50103"/>
    </source>
</evidence>
<keyword evidence="2" id="KW-0963">Cytoplasm</keyword>